<name>A0A328U2S5_9BACL</name>
<evidence type="ECO:0000313" key="3">
    <source>
        <dbReference type="EMBL" id="RAP77097.1"/>
    </source>
</evidence>
<dbReference type="Proteomes" id="UP000249260">
    <property type="component" value="Unassembled WGS sequence"/>
</dbReference>
<evidence type="ECO:0000259" key="2">
    <source>
        <dbReference type="Pfam" id="PF01323"/>
    </source>
</evidence>
<dbReference type="PANTHER" id="PTHR13887:SF41">
    <property type="entry name" value="THIOREDOXIN SUPERFAMILY PROTEIN"/>
    <property type="match status" value="1"/>
</dbReference>
<dbReference type="PANTHER" id="PTHR13887">
    <property type="entry name" value="GLUTATHIONE S-TRANSFERASE KAPPA"/>
    <property type="match status" value="1"/>
</dbReference>
<dbReference type="SUPFAM" id="SSF52833">
    <property type="entry name" value="Thioredoxin-like"/>
    <property type="match status" value="1"/>
</dbReference>
<feature type="region of interest" description="Disordered" evidence="1">
    <location>
        <begin position="223"/>
        <end position="242"/>
    </location>
</feature>
<evidence type="ECO:0000313" key="4">
    <source>
        <dbReference type="Proteomes" id="UP000249260"/>
    </source>
</evidence>
<dbReference type="RefSeq" id="WP_112880136.1">
    <property type="nucleotide sequence ID" value="NZ_QLUW01000001.1"/>
</dbReference>
<evidence type="ECO:0000256" key="1">
    <source>
        <dbReference type="SAM" id="MobiDB-lite"/>
    </source>
</evidence>
<keyword evidence="4" id="KW-1185">Reference proteome</keyword>
<dbReference type="GO" id="GO:0016491">
    <property type="term" value="F:oxidoreductase activity"/>
    <property type="evidence" value="ECO:0007669"/>
    <property type="project" value="InterPro"/>
</dbReference>
<dbReference type="Pfam" id="PF01323">
    <property type="entry name" value="DSBA"/>
    <property type="match status" value="1"/>
</dbReference>
<dbReference type="EMBL" id="QLUW01000001">
    <property type="protein sequence ID" value="RAP77097.1"/>
    <property type="molecule type" value="Genomic_DNA"/>
</dbReference>
<gene>
    <name evidence="3" type="ORF">DL346_00910</name>
</gene>
<proteinExistence type="predicted"/>
<dbReference type="OrthoDB" id="9799122at2"/>
<dbReference type="CDD" id="cd03024">
    <property type="entry name" value="DsbA_FrnE"/>
    <property type="match status" value="1"/>
</dbReference>
<dbReference type="InterPro" id="IPR036249">
    <property type="entry name" value="Thioredoxin-like_sf"/>
</dbReference>
<organism evidence="3 4">
    <name type="scientific">Paenibacillus montanisoli</name>
    <dbReference type="NCBI Taxonomy" id="2081970"/>
    <lineage>
        <taxon>Bacteria</taxon>
        <taxon>Bacillati</taxon>
        <taxon>Bacillota</taxon>
        <taxon>Bacilli</taxon>
        <taxon>Bacillales</taxon>
        <taxon>Paenibacillaceae</taxon>
        <taxon>Paenibacillus</taxon>
    </lineage>
</organism>
<dbReference type="InterPro" id="IPR001853">
    <property type="entry name" value="DSBA-like_thioredoxin_dom"/>
</dbReference>
<feature type="domain" description="DSBA-like thioredoxin" evidence="2">
    <location>
        <begin position="3"/>
        <end position="204"/>
    </location>
</feature>
<protein>
    <submittedName>
        <fullName evidence="3">DsbA family oxidoreductase</fullName>
    </submittedName>
</protein>
<sequence>MKVEIWSDIACPFCYIGKRLFEKGLAQFEHKDQVEVIYRSFQLDPNAEKNPKHDVYDLVAGKYGVSRERSIQLHENLVMQAAAQGLEFNFEHAIPANSLDAHRLIHYAGMHGKRTEAAELLFKAYFTDSKHIGELETLKGVAADAGLNPAEVETMLASDAFKAEVQAECNEAAALGANGVPFFVINRKYAVAGALESDVFLDVLTKSWEEEKPLIILDPSSKAGQSGLCTDDSCGIDEGEQK</sequence>
<dbReference type="Gene3D" id="3.40.30.10">
    <property type="entry name" value="Glutaredoxin"/>
    <property type="match status" value="1"/>
</dbReference>
<dbReference type="AlphaFoldDB" id="A0A328U2S5"/>
<reference evidence="3 4" key="1">
    <citation type="submission" date="2018-06" db="EMBL/GenBank/DDBJ databases">
        <title>Paenibacillus montanisoli sp. nov., isolated from mountain area soil.</title>
        <authorList>
            <person name="Wu M."/>
        </authorList>
    </citation>
    <scope>NUCLEOTIDE SEQUENCE [LARGE SCALE GENOMIC DNA]</scope>
    <source>
        <strain evidence="3 4">RA17</strain>
    </source>
</reference>
<accession>A0A328U2S5</accession>
<comment type="caution">
    <text evidence="3">The sequence shown here is derived from an EMBL/GenBank/DDBJ whole genome shotgun (WGS) entry which is preliminary data.</text>
</comment>